<gene>
    <name evidence="1" type="ORF">NDU88_003013</name>
</gene>
<reference evidence="1" key="1">
    <citation type="journal article" date="2022" name="bioRxiv">
        <title>Sequencing and chromosome-scale assembly of the giantPleurodeles waltlgenome.</title>
        <authorList>
            <person name="Brown T."/>
            <person name="Elewa A."/>
            <person name="Iarovenko S."/>
            <person name="Subramanian E."/>
            <person name="Araus A.J."/>
            <person name="Petzold A."/>
            <person name="Susuki M."/>
            <person name="Suzuki K.-i.T."/>
            <person name="Hayashi T."/>
            <person name="Toyoda A."/>
            <person name="Oliveira C."/>
            <person name="Osipova E."/>
            <person name="Leigh N.D."/>
            <person name="Simon A."/>
            <person name="Yun M.H."/>
        </authorList>
    </citation>
    <scope>NUCLEOTIDE SEQUENCE</scope>
    <source>
        <strain evidence="1">20211129_DDA</strain>
        <tissue evidence="1">Liver</tissue>
    </source>
</reference>
<dbReference type="AlphaFoldDB" id="A0AAV7Q8G8"/>
<accession>A0AAV7Q8G8</accession>
<proteinExistence type="predicted"/>
<comment type="caution">
    <text evidence="1">The sequence shown here is derived from an EMBL/GenBank/DDBJ whole genome shotgun (WGS) entry which is preliminary data.</text>
</comment>
<keyword evidence="2" id="KW-1185">Reference proteome</keyword>
<evidence type="ECO:0000313" key="1">
    <source>
        <dbReference type="EMBL" id="KAJ1136598.1"/>
    </source>
</evidence>
<evidence type="ECO:0000313" key="2">
    <source>
        <dbReference type="Proteomes" id="UP001066276"/>
    </source>
</evidence>
<dbReference type="Proteomes" id="UP001066276">
    <property type="component" value="Chromosome 6"/>
</dbReference>
<name>A0AAV7Q8G8_PLEWA</name>
<sequence length="133" mass="15240">MRLDHMKQQVGKHETRLGHLENRVSDADNTQADSKEHLLRMDKILDLIKAKNEDLESRHQRNNLMITGNLESTAVNKMNFVEAMLRDLFGEALFPVFIVEPAHCSLRPPTSLSYDFQIVEIDTLFYGLPMSAS</sequence>
<protein>
    <submittedName>
        <fullName evidence="1">Uncharacterized protein</fullName>
    </submittedName>
</protein>
<organism evidence="1 2">
    <name type="scientific">Pleurodeles waltl</name>
    <name type="common">Iberian ribbed newt</name>
    <dbReference type="NCBI Taxonomy" id="8319"/>
    <lineage>
        <taxon>Eukaryota</taxon>
        <taxon>Metazoa</taxon>
        <taxon>Chordata</taxon>
        <taxon>Craniata</taxon>
        <taxon>Vertebrata</taxon>
        <taxon>Euteleostomi</taxon>
        <taxon>Amphibia</taxon>
        <taxon>Batrachia</taxon>
        <taxon>Caudata</taxon>
        <taxon>Salamandroidea</taxon>
        <taxon>Salamandridae</taxon>
        <taxon>Pleurodelinae</taxon>
        <taxon>Pleurodeles</taxon>
    </lineage>
</organism>
<dbReference type="EMBL" id="JANPWB010000010">
    <property type="protein sequence ID" value="KAJ1136598.1"/>
    <property type="molecule type" value="Genomic_DNA"/>
</dbReference>